<feature type="compositionally biased region" description="Low complexity" evidence="1">
    <location>
        <begin position="212"/>
        <end position="225"/>
    </location>
</feature>
<dbReference type="Proteomes" id="UP000807306">
    <property type="component" value="Unassembled WGS sequence"/>
</dbReference>
<feature type="region of interest" description="Disordered" evidence="1">
    <location>
        <begin position="1"/>
        <end position="52"/>
    </location>
</feature>
<name>A0A9P6BBI9_9AGAR</name>
<feature type="compositionally biased region" description="Low complexity" evidence="1">
    <location>
        <begin position="128"/>
        <end position="138"/>
    </location>
</feature>
<feature type="compositionally biased region" description="Acidic residues" evidence="1">
    <location>
        <begin position="25"/>
        <end position="40"/>
    </location>
</feature>
<comment type="caution">
    <text evidence="2">The sequence shown here is derived from an EMBL/GenBank/DDBJ whole genome shotgun (WGS) entry which is preliminary data.</text>
</comment>
<organism evidence="2 3">
    <name type="scientific">Crepidotus variabilis</name>
    <dbReference type="NCBI Taxonomy" id="179855"/>
    <lineage>
        <taxon>Eukaryota</taxon>
        <taxon>Fungi</taxon>
        <taxon>Dikarya</taxon>
        <taxon>Basidiomycota</taxon>
        <taxon>Agaricomycotina</taxon>
        <taxon>Agaricomycetes</taxon>
        <taxon>Agaricomycetidae</taxon>
        <taxon>Agaricales</taxon>
        <taxon>Agaricineae</taxon>
        <taxon>Crepidotaceae</taxon>
        <taxon>Crepidotus</taxon>
    </lineage>
</organism>
<evidence type="ECO:0000256" key="1">
    <source>
        <dbReference type="SAM" id="MobiDB-lite"/>
    </source>
</evidence>
<evidence type="ECO:0000313" key="3">
    <source>
        <dbReference type="Proteomes" id="UP000807306"/>
    </source>
</evidence>
<evidence type="ECO:0000313" key="2">
    <source>
        <dbReference type="EMBL" id="KAF9521293.1"/>
    </source>
</evidence>
<accession>A0A9P6BBI9</accession>
<feature type="compositionally biased region" description="Low complexity" evidence="1">
    <location>
        <begin position="41"/>
        <end position="52"/>
    </location>
</feature>
<sequence length="258" mass="26496">MEIPTTDSEDEEEKDATDESTPRDENDEDAMGEPEGDEVEVAAPPAAAVPAVVAPEPPTLNLIPATPQSSQLTAAVLVEQVDTRVNEAAGSFQVAVVQPVSTPDILATEVIGQAGQPMDQDSGNGLSTTTTPNQTEVPTAPPAPTAPNLGRQSTPVAALGDSSAGRGPTQPQLLSPFTLPPTTTPSPPAAPSRRGQLRPPLPGRRTRSQTRSASPQPAGPSQPAGTRRSVSPMEIDEGSSEVKGKGASNRAEGSGRKK</sequence>
<feature type="compositionally biased region" description="Acidic residues" evidence="1">
    <location>
        <begin position="7"/>
        <end position="18"/>
    </location>
</feature>
<dbReference type="EMBL" id="MU158150">
    <property type="protein sequence ID" value="KAF9521293.1"/>
    <property type="molecule type" value="Genomic_DNA"/>
</dbReference>
<keyword evidence="3" id="KW-1185">Reference proteome</keyword>
<dbReference type="AlphaFoldDB" id="A0A9P6BBI9"/>
<feature type="compositionally biased region" description="Low complexity" evidence="1">
    <location>
        <begin position="168"/>
        <end position="177"/>
    </location>
</feature>
<feature type="compositionally biased region" description="Pro residues" evidence="1">
    <location>
        <begin position="178"/>
        <end position="190"/>
    </location>
</feature>
<proteinExistence type="predicted"/>
<feature type="region of interest" description="Disordered" evidence="1">
    <location>
        <begin position="112"/>
        <end position="258"/>
    </location>
</feature>
<gene>
    <name evidence="2" type="ORF">CPB83DRAFT_900882</name>
</gene>
<protein>
    <submittedName>
        <fullName evidence="2">Uncharacterized protein</fullName>
    </submittedName>
</protein>
<reference evidence="2" key="1">
    <citation type="submission" date="2020-11" db="EMBL/GenBank/DDBJ databases">
        <authorList>
            <consortium name="DOE Joint Genome Institute"/>
            <person name="Ahrendt S."/>
            <person name="Riley R."/>
            <person name="Andreopoulos W."/>
            <person name="Labutti K."/>
            <person name="Pangilinan J."/>
            <person name="Ruiz-Duenas F.J."/>
            <person name="Barrasa J.M."/>
            <person name="Sanchez-Garcia M."/>
            <person name="Camarero S."/>
            <person name="Miyauchi S."/>
            <person name="Serrano A."/>
            <person name="Linde D."/>
            <person name="Babiker R."/>
            <person name="Drula E."/>
            <person name="Ayuso-Fernandez I."/>
            <person name="Pacheco R."/>
            <person name="Padilla G."/>
            <person name="Ferreira P."/>
            <person name="Barriuso J."/>
            <person name="Kellner H."/>
            <person name="Castanera R."/>
            <person name="Alfaro M."/>
            <person name="Ramirez L."/>
            <person name="Pisabarro A.G."/>
            <person name="Kuo A."/>
            <person name="Tritt A."/>
            <person name="Lipzen A."/>
            <person name="He G."/>
            <person name="Yan M."/>
            <person name="Ng V."/>
            <person name="Cullen D."/>
            <person name="Martin F."/>
            <person name="Rosso M.-N."/>
            <person name="Henrissat B."/>
            <person name="Hibbett D."/>
            <person name="Martinez A.T."/>
            <person name="Grigoriev I.V."/>
        </authorList>
    </citation>
    <scope>NUCLEOTIDE SEQUENCE</scope>
    <source>
        <strain evidence="2">CBS 506.95</strain>
    </source>
</reference>